<accession>C5KGU8</accession>
<dbReference type="EMBL" id="GG673048">
    <property type="protein sequence ID" value="EER16295.1"/>
    <property type="molecule type" value="Genomic_DNA"/>
</dbReference>
<name>C5KGU8_PERM5</name>
<dbReference type="OrthoDB" id="10588712at2759"/>
<dbReference type="GeneID" id="9061520"/>
<evidence type="ECO:0000313" key="1">
    <source>
        <dbReference type="EMBL" id="EER16295.1"/>
    </source>
</evidence>
<dbReference type="InParanoid" id="C5KGU8"/>
<dbReference type="AlphaFoldDB" id="C5KGU8"/>
<organism evidence="2">
    <name type="scientific">Perkinsus marinus (strain ATCC 50983 / TXsc)</name>
    <dbReference type="NCBI Taxonomy" id="423536"/>
    <lineage>
        <taxon>Eukaryota</taxon>
        <taxon>Sar</taxon>
        <taxon>Alveolata</taxon>
        <taxon>Perkinsozoa</taxon>
        <taxon>Perkinsea</taxon>
        <taxon>Perkinsida</taxon>
        <taxon>Perkinsidae</taxon>
        <taxon>Perkinsus</taxon>
    </lineage>
</organism>
<dbReference type="Proteomes" id="UP000007800">
    <property type="component" value="Unassembled WGS sequence"/>
</dbReference>
<evidence type="ECO:0000313" key="2">
    <source>
        <dbReference type="Proteomes" id="UP000007800"/>
    </source>
</evidence>
<keyword evidence="2" id="KW-1185">Reference proteome</keyword>
<gene>
    <name evidence="1" type="ORF">Pmar_PMAR010543</name>
</gene>
<dbReference type="RefSeq" id="XP_002784499.1">
    <property type="nucleotide sequence ID" value="XM_002784453.1"/>
</dbReference>
<reference evidence="1 2" key="1">
    <citation type="submission" date="2008-07" db="EMBL/GenBank/DDBJ databases">
        <authorList>
            <person name="El-Sayed N."/>
            <person name="Caler E."/>
            <person name="Inman J."/>
            <person name="Amedeo P."/>
            <person name="Hass B."/>
            <person name="Wortman J."/>
        </authorList>
    </citation>
    <scope>NUCLEOTIDE SEQUENCE [LARGE SCALE GENOMIC DNA]</scope>
    <source>
        <strain evidence="2">ATCC 50983 / TXsc</strain>
    </source>
</reference>
<sequence length="304" mass="34636">MQLKTYEDVKRLMEDIYQELKFQSITYILTSMEKSQSSPDYQTRYACVAFAQVEESNRLVYVPVAMRAFMRLDEDELYDFLTEDVISELASYKLRVSSVTTDGEKTLKKVSQRVAAFINSLSVGHLPCITGICMSSNNRRLLRALFKMEPFKNCKSKLQSVKAFLSDVEVELQFEALGGKRLESSINGSKAISRAWEWLVENIEALGKTIATVRLDSRWETLTPMCKNAHEELQWALQSSGQQEARDILSLIKPIIQFDELINGKMDTMSVFMALKSLKEAYLTVAKTKAVKFSNEAAAEIQKR</sequence>
<protein>
    <submittedName>
        <fullName evidence="1">Uncharacterized protein</fullName>
    </submittedName>
</protein>
<proteinExistence type="predicted"/>